<dbReference type="EMBL" id="CM056813">
    <property type="protein sequence ID" value="KAJ8638843.1"/>
    <property type="molecule type" value="Genomic_DNA"/>
</dbReference>
<organism evidence="1 2">
    <name type="scientific">Persea americana</name>
    <name type="common">Avocado</name>
    <dbReference type="NCBI Taxonomy" id="3435"/>
    <lineage>
        <taxon>Eukaryota</taxon>
        <taxon>Viridiplantae</taxon>
        <taxon>Streptophyta</taxon>
        <taxon>Embryophyta</taxon>
        <taxon>Tracheophyta</taxon>
        <taxon>Spermatophyta</taxon>
        <taxon>Magnoliopsida</taxon>
        <taxon>Magnoliidae</taxon>
        <taxon>Laurales</taxon>
        <taxon>Lauraceae</taxon>
        <taxon>Persea</taxon>
    </lineage>
</organism>
<evidence type="ECO:0000313" key="1">
    <source>
        <dbReference type="EMBL" id="KAJ8638843.1"/>
    </source>
</evidence>
<accession>A0ACC2LZM9</accession>
<reference evidence="1 2" key="1">
    <citation type="journal article" date="2022" name="Hortic Res">
        <title>A haplotype resolved chromosomal level avocado genome allows analysis of novel avocado genes.</title>
        <authorList>
            <person name="Nath O."/>
            <person name="Fletcher S.J."/>
            <person name="Hayward A."/>
            <person name="Shaw L.M."/>
            <person name="Masouleh A.K."/>
            <person name="Furtado A."/>
            <person name="Henry R.J."/>
            <person name="Mitter N."/>
        </authorList>
    </citation>
    <scope>NUCLEOTIDE SEQUENCE [LARGE SCALE GENOMIC DNA]</scope>
    <source>
        <strain evidence="2">cv. Hass</strain>
    </source>
</reference>
<comment type="caution">
    <text evidence="1">The sequence shown here is derived from an EMBL/GenBank/DDBJ whole genome shotgun (WGS) entry which is preliminary data.</text>
</comment>
<dbReference type="Proteomes" id="UP001234297">
    <property type="component" value="Chromosome 5"/>
</dbReference>
<protein>
    <submittedName>
        <fullName evidence="1">Uncharacterized protein</fullName>
    </submittedName>
</protein>
<sequence>MSTQKTIKQVVFFKLKPDTSSKIDSMISNLRSLVSLPPILHLTAGHIHPNRSSSCNFTHLLHSRYRTKEDLAAYSSHPSHLDAVNTSVLPICDDIMAVDWIADLHSPIVT</sequence>
<keyword evidence="2" id="KW-1185">Reference proteome</keyword>
<proteinExistence type="predicted"/>
<evidence type="ECO:0000313" key="2">
    <source>
        <dbReference type="Proteomes" id="UP001234297"/>
    </source>
</evidence>
<name>A0ACC2LZM9_PERAE</name>
<gene>
    <name evidence="1" type="ORF">MRB53_015537</name>
</gene>